<comment type="caution">
    <text evidence="2">The sequence shown here is derived from an EMBL/GenBank/DDBJ whole genome shotgun (WGS) entry which is preliminary data.</text>
</comment>
<organism evidence="2">
    <name type="scientific">Caldiarchaeum subterraneum</name>
    <dbReference type="NCBI Taxonomy" id="311458"/>
    <lineage>
        <taxon>Archaea</taxon>
        <taxon>Nitrososphaerota</taxon>
        <taxon>Candidatus Caldarchaeales</taxon>
        <taxon>Candidatus Caldarchaeaceae</taxon>
        <taxon>Candidatus Caldarchaeum</taxon>
    </lineage>
</organism>
<proteinExistence type="predicted"/>
<feature type="domain" description="Transcription regulator AsnC/Lrp ligand binding" evidence="1">
    <location>
        <begin position="6"/>
        <end position="78"/>
    </location>
</feature>
<reference evidence="2" key="1">
    <citation type="journal article" date="2020" name="mSystems">
        <title>Genome- and Community-Level Interaction Insights into Carbon Utilization and Element Cycling Functions of Hydrothermarchaeota in Hydrothermal Sediment.</title>
        <authorList>
            <person name="Zhou Z."/>
            <person name="Liu Y."/>
            <person name="Xu W."/>
            <person name="Pan J."/>
            <person name="Luo Z.H."/>
            <person name="Li M."/>
        </authorList>
    </citation>
    <scope>NUCLEOTIDE SEQUENCE [LARGE SCALE GENOMIC DNA]</scope>
    <source>
        <strain evidence="2">SpSt-1056</strain>
    </source>
</reference>
<dbReference type="EMBL" id="DRWN01000026">
    <property type="protein sequence ID" value="HHK68196.1"/>
    <property type="molecule type" value="Genomic_DNA"/>
</dbReference>
<dbReference type="InterPro" id="IPR019887">
    <property type="entry name" value="Tscrpt_reg_AsnC/Lrp_C"/>
</dbReference>
<dbReference type="SUPFAM" id="SSF54909">
    <property type="entry name" value="Dimeric alpha+beta barrel"/>
    <property type="match status" value="1"/>
</dbReference>
<evidence type="ECO:0000313" key="2">
    <source>
        <dbReference type="EMBL" id="HHK68196.1"/>
    </source>
</evidence>
<dbReference type="Gene3D" id="3.30.70.920">
    <property type="match status" value="1"/>
</dbReference>
<dbReference type="InterPro" id="IPR011008">
    <property type="entry name" value="Dimeric_a/b-barrel"/>
</dbReference>
<name>A0A7C5LDU0_CALS0</name>
<dbReference type="Pfam" id="PF01037">
    <property type="entry name" value="AsnC_trans_reg"/>
    <property type="match status" value="1"/>
</dbReference>
<gene>
    <name evidence="2" type="ORF">ENM11_03445</name>
</gene>
<accession>A0A7C5LDU0</accession>
<dbReference type="AlphaFoldDB" id="A0A7C5LDU0"/>
<protein>
    <submittedName>
        <fullName evidence="2">Lrp/AsnC family transcriptional regulator</fullName>
    </submittedName>
</protein>
<evidence type="ECO:0000259" key="1">
    <source>
        <dbReference type="Pfam" id="PF01037"/>
    </source>
</evidence>
<sequence>MVKAYVLVSTKPGTSEEVTKNLREAREVKGVVAADSVFGRYDVIITVEVADLPELSQLIYKVIEKIPNVVKTETCIVLFSEGGK</sequence>